<sequence>MFIFDYLLTYPEWGPLILRVALGGAFVAHGYPKLFKMYAGFAGWLDSIGIRPGRFWALVVGVVEFFGGIALIAGVFTQFAAFLIAINMLVAMAKAKWGKSRYVDLERMGWELDLIYFAAALALVFLGPGAYAFGW</sequence>
<dbReference type="InterPro" id="IPR051907">
    <property type="entry name" value="DoxX-like_oxidoreductase"/>
</dbReference>
<dbReference type="PANTHER" id="PTHR33452:SF1">
    <property type="entry name" value="INNER MEMBRANE PROTEIN YPHA-RELATED"/>
    <property type="match status" value="1"/>
</dbReference>
<comment type="subcellular location">
    <subcellularLocation>
        <location evidence="1">Cell membrane</location>
        <topology evidence="1">Multi-pass membrane protein</topology>
    </subcellularLocation>
</comment>
<proteinExistence type="inferred from homology"/>
<dbReference type="PANTHER" id="PTHR33452">
    <property type="entry name" value="OXIDOREDUCTASE CATD-RELATED"/>
    <property type="match status" value="1"/>
</dbReference>
<organism evidence="8 9">
    <name type="scientific">Candidatus Sungiibacteriota bacterium</name>
    <dbReference type="NCBI Taxonomy" id="2750080"/>
    <lineage>
        <taxon>Bacteria</taxon>
        <taxon>Candidatus Sungiibacteriota</taxon>
    </lineage>
</organism>
<feature type="transmembrane region" description="Helical" evidence="7">
    <location>
        <begin position="115"/>
        <end position="134"/>
    </location>
</feature>
<comment type="caution">
    <text evidence="8">The sequence shown here is derived from an EMBL/GenBank/DDBJ whole genome shotgun (WGS) entry which is preliminary data.</text>
</comment>
<keyword evidence="4 7" id="KW-0812">Transmembrane</keyword>
<evidence type="ECO:0000256" key="1">
    <source>
        <dbReference type="ARBA" id="ARBA00004651"/>
    </source>
</evidence>
<evidence type="ECO:0000256" key="6">
    <source>
        <dbReference type="ARBA" id="ARBA00023136"/>
    </source>
</evidence>
<reference evidence="8" key="1">
    <citation type="submission" date="2020-07" db="EMBL/GenBank/DDBJ databases">
        <title>Huge and variable diversity of episymbiotic CPR bacteria and DPANN archaea in groundwater ecosystems.</title>
        <authorList>
            <person name="He C.Y."/>
            <person name="Keren R."/>
            <person name="Whittaker M."/>
            <person name="Farag I.F."/>
            <person name="Doudna J."/>
            <person name="Cate J.H.D."/>
            <person name="Banfield J.F."/>
        </authorList>
    </citation>
    <scope>NUCLEOTIDE SEQUENCE</scope>
    <source>
        <strain evidence="8">NC_groundwater_1226_Ag_S-0.1um_59_124</strain>
    </source>
</reference>
<accession>A0A932YW30</accession>
<evidence type="ECO:0000313" key="9">
    <source>
        <dbReference type="Proteomes" id="UP000704960"/>
    </source>
</evidence>
<evidence type="ECO:0000256" key="4">
    <source>
        <dbReference type="ARBA" id="ARBA00022692"/>
    </source>
</evidence>
<dbReference type="Pfam" id="PF07681">
    <property type="entry name" value="DoxX"/>
    <property type="match status" value="1"/>
</dbReference>
<keyword evidence="6 7" id="KW-0472">Membrane</keyword>
<evidence type="ECO:0000256" key="7">
    <source>
        <dbReference type="SAM" id="Phobius"/>
    </source>
</evidence>
<keyword evidence="5 7" id="KW-1133">Transmembrane helix</keyword>
<evidence type="ECO:0000256" key="3">
    <source>
        <dbReference type="ARBA" id="ARBA00022475"/>
    </source>
</evidence>
<dbReference type="EMBL" id="JACQMJ010000004">
    <property type="protein sequence ID" value="MBI4132120.1"/>
    <property type="molecule type" value="Genomic_DNA"/>
</dbReference>
<dbReference type="GO" id="GO:0005886">
    <property type="term" value="C:plasma membrane"/>
    <property type="evidence" value="ECO:0007669"/>
    <property type="project" value="UniProtKB-SubCell"/>
</dbReference>
<keyword evidence="3" id="KW-1003">Cell membrane</keyword>
<evidence type="ECO:0000256" key="5">
    <source>
        <dbReference type="ARBA" id="ARBA00022989"/>
    </source>
</evidence>
<protein>
    <submittedName>
        <fullName evidence="8">DoxX family protein</fullName>
    </submittedName>
</protein>
<name>A0A932YW30_9BACT</name>
<evidence type="ECO:0000256" key="2">
    <source>
        <dbReference type="ARBA" id="ARBA00006679"/>
    </source>
</evidence>
<dbReference type="InterPro" id="IPR032808">
    <property type="entry name" value="DoxX"/>
</dbReference>
<dbReference type="AlphaFoldDB" id="A0A932YW30"/>
<feature type="transmembrane region" description="Helical" evidence="7">
    <location>
        <begin position="79"/>
        <end position="95"/>
    </location>
</feature>
<dbReference type="Proteomes" id="UP000704960">
    <property type="component" value="Unassembled WGS sequence"/>
</dbReference>
<comment type="similarity">
    <text evidence="2">Belongs to the DoxX family.</text>
</comment>
<evidence type="ECO:0000313" key="8">
    <source>
        <dbReference type="EMBL" id="MBI4132120.1"/>
    </source>
</evidence>
<gene>
    <name evidence="8" type="ORF">HY474_00640</name>
</gene>